<dbReference type="PaxDb" id="4577-GRMZM2G032856_P01"/>
<reference evidence="7" key="1">
    <citation type="journal article" date="2000" name="Plant Physiol.">
        <title>A genomics approach to the comprehensive analysis of the glutathione S-transferase gene family in soybean and maize.</title>
        <authorList>
            <person name="McGonigle B."/>
            <person name="Keeler S.J."/>
            <person name="Lau S.M."/>
            <person name="Koeppe M.K."/>
            <person name="O'Keefe D.P."/>
        </authorList>
    </citation>
    <scope>NUCLEOTIDE SEQUENCE</scope>
</reference>
<reference evidence="9" key="5">
    <citation type="submission" date="2015-12" db="EMBL/GenBank/DDBJ databases">
        <title>Update maize B73 reference genome by single molecule sequencing technologies.</title>
        <authorList>
            <consortium name="Maize Genome Sequencing Project"/>
            <person name="Ware D."/>
        </authorList>
    </citation>
    <scope>NUCLEOTIDE SEQUENCE</scope>
    <source>
        <tissue evidence="9">Seedling</tissue>
    </source>
</reference>
<dbReference type="GO" id="GO:0005737">
    <property type="term" value="C:cytoplasm"/>
    <property type="evidence" value="ECO:0000318"/>
    <property type="project" value="GO_Central"/>
</dbReference>
<dbReference type="Pfam" id="PF00043">
    <property type="entry name" value="GST_C"/>
    <property type="match status" value="1"/>
</dbReference>
<reference evidence="7" key="2">
    <citation type="submission" date="2001-04" db="EMBL/GenBank/DDBJ databases">
        <authorList>
            <person name="McGonigle B."/>
            <person name="O'Keefe D.P."/>
        </authorList>
    </citation>
    <scope>NUCLEOTIDE SEQUENCE</scope>
</reference>
<dbReference type="InterPro" id="IPR036249">
    <property type="entry name" value="Thioredoxin-like_sf"/>
</dbReference>
<reference evidence="10" key="6">
    <citation type="submission" date="2019-07" db="EMBL/GenBank/DDBJ databases">
        <authorList>
            <person name="Seetharam A."/>
            <person name="Woodhouse M."/>
            <person name="Cannon E."/>
        </authorList>
    </citation>
    <scope>NUCLEOTIDE SEQUENCE [LARGE SCALE GENOMIC DNA]</scope>
    <source>
        <strain evidence="10">cv. B73</strain>
    </source>
</reference>
<dbReference type="ExpressionAtlas" id="Q9FQB5">
    <property type="expression patterns" value="baseline and differential"/>
</dbReference>
<dbReference type="STRING" id="4577.Q9FQB5"/>
<evidence type="ECO:0000256" key="1">
    <source>
        <dbReference type="ARBA" id="ARBA00012452"/>
    </source>
</evidence>
<dbReference type="EnsemblPlants" id="Zm00001eb256380_T001">
    <property type="protein sequence ID" value="Zm00001eb256380_P001"/>
    <property type="gene ID" value="Zm00001eb256380"/>
</dbReference>
<dbReference type="FunFam" id="3.40.30.10:FF:000200">
    <property type="entry name" value="Glutathione S-transferase"/>
    <property type="match status" value="1"/>
</dbReference>
<evidence type="ECO:0007829" key="12">
    <source>
        <dbReference type="PeptideAtlas" id="Q9FQB5"/>
    </source>
</evidence>
<dbReference type="PROSITE" id="PS50404">
    <property type="entry name" value="GST_NTER"/>
    <property type="match status" value="1"/>
</dbReference>
<dbReference type="SFLD" id="SFLDG01152">
    <property type="entry name" value="Main.3:_Omega-_and_Tau-like"/>
    <property type="match status" value="1"/>
</dbReference>
<protein>
    <recommendedName>
        <fullName evidence="1">glutathione transferase</fullName>
        <ecNumber evidence="1">2.5.1.18</ecNumber>
    </recommendedName>
</protein>
<dbReference type="eggNOG" id="KOG0406">
    <property type="taxonomic scope" value="Eukaryota"/>
</dbReference>
<dbReference type="Gene3D" id="3.40.30.10">
    <property type="entry name" value="Glutaredoxin"/>
    <property type="match status" value="1"/>
</dbReference>
<dbReference type="KEGG" id="zma:541837"/>
<dbReference type="InterPro" id="IPR040079">
    <property type="entry name" value="Glutathione_S-Trfase"/>
</dbReference>
<organism evidence="7">
    <name type="scientific">Zea mays</name>
    <name type="common">Maize</name>
    <dbReference type="NCBI Taxonomy" id="4577"/>
    <lineage>
        <taxon>Eukaryota</taxon>
        <taxon>Viridiplantae</taxon>
        <taxon>Streptophyta</taxon>
        <taxon>Embryophyta</taxon>
        <taxon>Tracheophyta</taxon>
        <taxon>Spermatophyta</taxon>
        <taxon>Magnoliopsida</taxon>
        <taxon>Liliopsida</taxon>
        <taxon>Poales</taxon>
        <taxon>Poaceae</taxon>
        <taxon>PACMAD clade</taxon>
        <taxon>Panicoideae</taxon>
        <taxon>Andropogonodae</taxon>
        <taxon>Andropogoneae</taxon>
        <taxon>Tripsacinae</taxon>
        <taxon>Zea</taxon>
    </lineage>
</organism>
<dbReference type="InterPro" id="IPR045074">
    <property type="entry name" value="GST_C_Tau"/>
</dbReference>
<dbReference type="GO" id="GO:0004364">
    <property type="term" value="F:glutathione transferase activity"/>
    <property type="evidence" value="ECO:0000318"/>
    <property type="project" value="GO_Central"/>
</dbReference>
<dbReference type="CDD" id="cd03185">
    <property type="entry name" value="GST_C_Tau"/>
    <property type="match status" value="1"/>
</dbReference>
<evidence type="ECO:0000256" key="4">
    <source>
        <dbReference type="RuleBase" id="RU003494"/>
    </source>
</evidence>
<dbReference type="SFLD" id="SFLDS00019">
    <property type="entry name" value="Glutathione_Transferase_(cytos"/>
    <property type="match status" value="1"/>
</dbReference>
<dbReference type="SUPFAM" id="SSF52833">
    <property type="entry name" value="Thioredoxin-like"/>
    <property type="match status" value="1"/>
</dbReference>
<dbReference type="InterPro" id="IPR045073">
    <property type="entry name" value="Omega/Tau-like"/>
</dbReference>
<evidence type="ECO:0000259" key="5">
    <source>
        <dbReference type="PROSITE" id="PS50404"/>
    </source>
</evidence>
<dbReference type="CDD" id="cd03058">
    <property type="entry name" value="GST_N_Tau"/>
    <property type="match status" value="1"/>
</dbReference>
<evidence type="ECO:0000313" key="7">
    <source>
        <dbReference type="EMBL" id="AAG34832.2"/>
    </source>
</evidence>
<dbReference type="PANTHER" id="PTHR11260:SF607">
    <property type="entry name" value="GLUTATHIONE TRANSFERASE"/>
    <property type="match status" value="1"/>
</dbReference>
<reference evidence="10" key="7">
    <citation type="submission" date="2021-05" db="UniProtKB">
        <authorList>
            <consortium name="EnsemblPlants"/>
        </authorList>
    </citation>
    <scope>IDENTIFICATION</scope>
    <source>
        <strain evidence="10">cv. B73</strain>
    </source>
</reference>
<dbReference type="SMR" id="Q9FQB5"/>
<dbReference type="OMA" id="NYIRARM"/>
<accession>Q9FQB5</accession>
<dbReference type="Pfam" id="PF02798">
    <property type="entry name" value="GST_N"/>
    <property type="match status" value="1"/>
</dbReference>
<reference evidence="8" key="3">
    <citation type="journal article" date="2009" name="PLoS Genet.">
        <title>Sequencing, mapping, and analysis of 27,455 maize full-length cDNAs.</title>
        <authorList>
            <person name="Soderlund C."/>
            <person name="Descour A."/>
            <person name="Kudrna D."/>
            <person name="Bomhoff M."/>
            <person name="Boyd L."/>
            <person name="Currie J."/>
            <person name="Angelova A."/>
            <person name="Collura K."/>
            <person name="Wissotski M."/>
            <person name="Ashley E."/>
            <person name="Morrow D."/>
            <person name="Fernandes J."/>
            <person name="Walbot V."/>
            <person name="Yu Y."/>
        </authorList>
    </citation>
    <scope>NUCLEOTIDE SEQUENCE</scope>
    <source>
        <strain evidence="8">B73</strain>
    </source>
</reference>
<reference evidence="11" key="4">
    <citation type="journal article" date="2009" name="Science">
        <title>The B73 maize genome: complexity, diversity, and dynamics.</title>
        <authorList>
            <person name="Schnable P.S."/>
            <person name="Ware D."/>
            <person name="Fulton R.S."/>
            <person name="Stein J.C."/>
            <person name="Wei F."/>
            <person name="Pasternak S."/>
            <person name="Liang C."/>
            <person name="Zhang J."/>
            <person name="Fulton L."/>
            <person name="Graves T.A."/>
            <person name="Minx P."/>
            <person name="Reily A.D."/>
            <person name="Courtney L."/>
            <person name="Kruchowski S.S."/>
            <person name="Tomlinson C."/>
            <person name="Strong C."/>
            <person name="Delehaunty K."/>
            <person name="Fronick C."/>
            <person name="Courtney B."/>
            <person name="Rock S.M."/>
            <person name="Belter E."/>
            <person name="Du F."/>
            <person name="Kim K."/>
            <person name="Abbott R.M."/>
            <person name="Cotton M."/>
            <person name="Levy A."/>
            <person name="Marchetto P."/>
            <person name="Ochoa K."/>
            <person name="Jackson S.M."/>
            <person name="Gillam B."/>
            <person name="Chen W."/>
            <person name="Yan L."/>
            <person name="Higginbotham J."/>
            <person name="Cardenas M."/>
            <person name="Waligorski J."/>
            <person name="Applebaum E."/>
            <person name="Phelps L."/>
            <person name="Falcone J."/>
            <person name="Kanchi K."/>
            <person name="Thane T."/>
            <person name="Scimone A."/>
            <person name="Thane N."/>
            <person name="Henke J."/>
            <person name="Wang T."/>
            <person name="Ruppert J."/>
            <person name="Shah N."/>
            <person name="Rotter K."/>
            <person name="Hodges J."/>
            <person name="Ingenthron E."/>
            <person name="Cordes M."/>
            <person name="Kohlberg S."/>
            <person name="Sgro J."/>
            <person name="Delgado B."/>
            <person name="Mead K."/>
            <person name="Chinwalla A."/>
            <person name="Leonard S."/>
            <person name="Crouse K."/>
            <person name="Collura K."/>
            <person name="Kudrna D."/>
            <person name="Currie J."/>
            <person name="He R."/>
            <person name="Angelova A."/>
            <person name="Rajasekar S."/>
            <person name="Mueller T."/>
            <person name="Lomeli R."/>
            <person name="Scara G."/>
            <person name="Ko A."/>
            <person name="Delaney K."/>
            <person name="Wissotski M."/>
            <person name="Lopez G."/>
            <person name="Campos D."/>
            <person name="Braidotti M."/>
            <person name="Ashley E."/>
            <person name="Golser W."/>
            <person name="Kim H."/>
            <person name="Lee S."/>
            <person name="Lin J."/>
            <person name="Dujmic Z."/>
            <person name="Kim W."/>
            <person name="Talag J."/>
            <person name="Zuccolo A."/>
            <person name="Fan C."/>
            <person name="Sebastian A."/>
            <person name="Kramer M."/>
            <person name="Spiegel L."/>
            <person name="Nascimento L."/>
            <person name="Zutavern T."/>
            <person name="Miller B."/>
            <person name="Ambroise C."/>
            <person name="Muller S."/>
            <person name="Spooner W."/>
            <person name="Narechania A."/>
            <person name="Ren L."/>
            <person name="Wei S."/>
            <person name="Kumari S."/>
            <person name="Faga B."/>
            <person name="Levy M.J."/>
            <person name="McMahan L."/>
            <person name="Van Buren P."/>
            <person name="Vaughn M.W."/>
            <person name="Ying K."/>
            <person name="Yeh C.-T."/>
            <person name="Emrich S.J."/>
            <person name="Jia Y."/>
            <person name="Kalyanaraman A."/>
            <person name="Hsia A.-P."/>
            <person name="Barbazuk W.B."/>
            <person name="Baucom R.S."/>
            <person name="Brutnell T.P."/>
            <person name="Carpita N.C."/>
            <person name="Chaparro C."/>
            <person name="Chia J.-M."/>
            <person name="Deragon J.-M."/>
            <person name="Estill J.C."/>
            <person name="Fu Y."/>
            <person name="Jeddeloh J.A."/>
            <person name="Han Y."/>
            <person name="Lee H."/>
            <person name="Li P."/>
            <person name="Lisch D.R."/>
            <person name="Liu S."/>
            <person name="Liu Z."/>
            <person name="Nagel D.H."/>
            <person name="McCann M.C."/>
            <person name="SanMiguel P."/>
            <person name="Myers A.M."/>
            <person name="Nettleton D."/>
            <person name="Nguyen J."/>
            <person name="Penning B.W."/>
            <person name="Ponnala L."/>
            <person name="Schneider K.L."/>
            <person name="Schwartz D.C."/>
            <person name="Sharma A."/>
            <person name="Soderlund C."/>
            <person name="Springer N.M."/>
            <person name="Sun Q."/>
            <person name="Wang H."/>
            <person name="Waterman M."/>
            <person name="Westerman R."/>
            <person name="Wolfgruber T.K."/>
            <person name="Yang L."/>
            <person name="Yu Y."/>
            <person name="Zhang L."/>
            <person name="Zhou S."/>
            <person name="Zhu Q."/>
            <person name="Bennetzen J.L."/>
            <person name="Dawe R.K."/>
            <person name="Jiang J."/>
            <person name="Jiang N."/>
            <person name="Presting G.G."/>
            <person name="Wessler S.R."/>
            <person name="Aluru S."/>
            <person name="Martienssen R.A."/>
            <person name="Clifton S.W."/>
            <person name="McCombie W.R."/>
            <person name="Wing R.A."/>
            <person name="Wilson R.K."/>
        </authorList>
    </citation>
    <scope>NUCLEOTIDE SEQUENCE [LARGE SCALE GENOMIC DNA]</scope>
    <source>
        <strain evidence="11">cv. B73</strain>
    </source>
</reference>
<gene>
    <name evidence="10" type="primary">LOC541837</name>
    <name evidence="9" type="ORF">ZEAMMB73_Zm00001d018220</name>
</gene>
<dbReference type="PANTHER" id="PTHR11260">
    <property type="entry name" value="GLUTATHIONE S-TRANSFERASE, GST, SUPERFAMILY, GST DOMAIN CONTAINING"/>
    <property type="match status" value="1"/>
</dbReference>
<evidence type="ECO:0000256" key="3">
    <source>
        <dbReference type="ARBA" id="ARBA00047960"/>
    </source>
</evidence>
<evidence type="ECO:0000313" key="10">
    <source>
        <dbReference type="EnsemblPlants" id="Zm00001eb256380_P001"/>
    </source>
</evidence>
<dbReference type="SUPFAM" id="SSF47616">
    <property type="entry name" value="GST C-terminal domain-like"/>
    <property type="match status" value="1"/>
</dbReference>
<dbReference type="InterPro" id="IPR004046">
    <property type="entry name" value="GST_C"/>
</dbReference>
<dbReference type="InterPro" id="IPR010987">
    <property type="entry name" value="Glutathione-S-Trfase_C-like"/>
</dbReference>
<evidence type="ECO:0000313" key="11">
    <source>
        <dbReference type="Proteomes" id="UP000007305"/>
    </source>
</evidence>
<dbReference type="GO" id="GO:0006749">
    <property type="term" value="P:glutathione metabolic process"/>
    <property type="evidence" value="ECO:0000318"/>
    <property type="project" value="GO_Central"/>
</dbReference>
<dbReference type="Gene3D" id="1.20.1050.10">
    <property type="match status" value="1"/>
</dbReference>
<dbReference type="EMBL" id="BT062934">
    <property type="protein sequence ID" value="ACN27631.1"/>
    <property type="molecule type" value="mRNA"/>
</dbReference>
<evidence type="ECO:0000313" key="9">
    <source>
        <dbReference type="EMBL" id="AQK75298.1"/>
    </source>
</evidence>
<sequence>MSSPQSAAPPVKLITAFGSPFAHRVEVALALKGVPYELVVEDLANKSELLLTHNPVHQSVPVLLHGDRAVCESLVIVEYVDETFHHGAAPGILPADPYDRATARFWADFIDNKCLKPMWLSMWTDGEAQARFVRETKESLGVLDAQLQGKRFFAGDALGFVDLAACTLAHWLGVLEEVAGVHLIAADGEYPALRRWAKEYVSDEVVSRSLPDRDELVAFFTASKERYKSWVRAEVERH</sequence>
<dbReference type="AlphaFoldDB" id="Q9FQB5"/>
<dbReference type="InterPro" id="IPR036282">
    <property type="entry name" value="Glutathione-S-Trfase_C_sf"/>
</dbReference>
<dbReference type="EMBL" id="CM000781">
    <property type="protein sequence ID" value="AQK75298.1"/>
    <property type="molecule type" value="Genomic_DNA"/>
</dbReference>
<keyword evidence="2 7" id="KW-0808">Transferase</keyword>
<evidence type="ECO:0000256" key="2">
    <source>
        <dbReference type="ARBA" id="ARBA00022679"/>
    </source>
</evidence>
<comment type="catalytic activity">
    <reaction evidence="3">
        <text>RX + glutathione = an S-substituted glutathione + a halide anion + H(+)</text>
        <dbReference type="Rhea" id="RHEA:16437"/>
        <dbReference type="ChEBI" id="CHEBI:15378"/>
        <dbReference type="ChEBI" id="CHEBI:16042"/>
        <dbReference type="ChEBI" id="CHEBI:17792"/>
        <dbReference type="ChEBI" id="CHEBI:57925"/>
        <dbReference type="ChEBI" id="CHEBI:90779"/>
        <dbReference type="EC" id="2.5.1.18"/>
    </reaction>
</comment>
<dbReference type="Proteomes" id="UP000007305">
    <property type="component" value="Chromosome 5"/>
</dbReference>
<dbReference type="PROSITE" id="PS50405">
    <property type="entry name" value="GST_CTER"/>
    <property type="match status" value="1"/>
</dbReference>
<dbReference type="HOGENOM" id="CLU_011226_18_1_1"/>
<dbReference type="FunFam" id="1.20.1050.10:FF:000012">
    <property type="entry name" value="Tau class glutathione S-transferase"/>
    <property type="match status" value="1"/>
</dbReference>
<dbReference type="EMBL" id="AF244689">
    <property type="protein sequence ID" value="AAG34832.2"/>
    <property type="molecule type" value="mRNA"/>
</dbReference>
<comment type="similarity">
    <text evidence="4">Belongs to the GST superfamily.</text>
</comment>
<dbReference type="EC" id="2.5.1.18" evidence="1"/>
<feature type="domain" description="GST C-terminal" evidence="6">
    <location>
        <begin position="96"/>
        <end position="220"/>
    </location>
</feature>
<dbReference type="RefSeq" id="NP_001104988.1">
    <property type="nucleotide sequence ID" value="NM_001111518.2"/>
</dbReference>
<dbReference type="InterPro" id="IPR004045">
    <property type="entry name" value="Glutathione_S-Trfase_N"/>
</dbReference>
<dbReference type="GeneID" id="541837"/>
<evidence type="ECO:0000259" key="6">
    <source>
        <dbReference type="PROSITE" id="PS50405"/>
    </source>
</evidence>
<dbReference type="SFLD" id="SFLDG00358">
    <property type="entry name" value="Main_(cytGST)"/>
    <property type="match status" value="1"/>
</dbReference>
<name>Q9FQB5_MAIZE</name>
<proteinExistence type="evidence at protein level"/>
<keyword evidence="11" id="KW-1185">Reference proteome</keyword>
<dbReference type="OrthoDB" id="4951845at2759"/>
<feature type="domain" description="GST N-terminal" evidence="5">
    <location>
        <begin position="9"/>
        <end position="88"/>
    </location>
</feature>
<evidence type="ECO:0000313" key="8">
    <source>
        <dbReference type="EMBL" id="ACN27631.1"/>
    </source>
</evidence>
<keyword evidence="12" id="KW-1267">Proteomics identification</keyword>
<dbReference type="Gramene" id="Zm00001eb256380_T001">
    <property type="protein sequence ID" value="Zm00001eb256380_P001"/>
    <property type="gene ID" value="Zm00001eb256380"/>
</dbReference>